<reference evidence="6" key="1">
    <citation type="submission" date="2021-07" db="EMBL/GenBank/DDBJ databases">
        <title>Shinella sp. nov., a novel member of the genus Shinella from water.</title>
        <authorList>
            <person name="Deng Y."/>
        </authorList>
    </citation>
    <scope>NUCLEOTIDE SEQUENCE</scope>
    <source>
        <strain evidence="6">CPCC 100929</strain>
    </source>
</reference>
<comment type="caution">
    <text evidence="6">The sequence shown here is derived from an EMBL/GenBank/DDBJ whole genome shotgun (WGS) entry which is preliminary data.</text>
</comment>
<keyword evidence="4 5" id="KW-0472">Membrane</keyword>
<evidence type="ECO:0000256" key="5">
    <source>
        <dbReference type="SAM" id="Phobius"/>
    </source>
</evidence>
<keyword evidence="7" id="KW-1185">Reference proteome</keyword>
<feature type="transmembrane region" description="Helical" evidence="5">
    <location>
        <begin position="137"/>
        <end position="166"/>
    </location>
</feature>
<evidence type="ECO:0000256" key="4">
    <source>
        <dbReference type="ARBA" id="ARBA00023136"/>
    </source>
</evidence>
<evidence type="ECO:0000256" key="2">
    <source>
        <dbReference type="ARBA" id="ARBA00022692"/>
    </source>
</evidence>
<sequence>MIDIAAIVVVWGYILGFLYLTARTARRSGKPVWLFSAGRERQTVPAMLFRTAFVLGGILPLITMWAEATGSPNTLIKRLGADETVAVAGLLMAAFGAALALYAQNYMGNSWRIGAAQGQLGAIVSGGPFAYSRNPVFVGQIALFCGLALVYPTLAQLTVALAIVAAAKLQVRVEERVLAHDLGEAYVSYCRQVRRWL</sequence>
<dbReference type="EMBL" id="WHSB02000012">
    <property type="protein sequence ID" value="MCQ4633435.1"/>
    <property type="molecule type" value="Genomic_DNA"/>
</dbReference>
<evidence type="ECO:0000313" key="7">
    <source>
        <dbReference type="Proteomes" id="UP000996601"/>
    </source>
</evidence>
<comment type="subcellular location">
    <subcellularLocation>
        <location evidence="1">Endomembrane system</location>
        <topology evidence="1">Multi-pass membrane protein</topology>
    </subcellularLocation>
</comment>
<gene>
    <name evidence="6" type="ORF">GB927_025575</name>
</gene>
<name>A0ABT1RE16_9HYPH</name>
<dbReference type="InterPro" id="IPR007318">
    <property type="entry name" value="Phopholipid_MeTrfase"/>
</dbReference>
<feature type="transmembrane region" description="Helical" evidence="5">
    <location>
        <begin position="43"/>
        <end position="65"/>
    </location>
</feature>
<keyword evidence="3 5" id="KW-1133">Transmembrane helix</keyword>
<accession>A0ABT1RE16</accession>
<evidence type="ECO:0000313" key="6">
    <source>
        <dbReference type="EMBL" id="MCQ4633435.1"/>
    </source>
</evidence>
<feature type="transmembrane region" description="Helical" evidence="5">
    <location>
        <begin position="6"/>
        <end position="22"/>
    </location>
</feature>
<protein>
    <submittedName>
        <fullName evidence="6">Isoprenylcysteine carboxylmethyltransferase family protein</fullName>
    </submittedName>
</protein>
<dbReference type="Proteomes" id="UP000996601">
    <property type="component" value="Unassembled WGS sequence"/>
</dbReference>
<dbReference type="Gene3D" id="1.20.120.1630">
    <property type="match status" value="1"/>
</dbReference>
<keyword evidence="2 5" id="KW-0812">Transmembrane</keyword>
<feature type="transmembrane region" description="Helical" evidence="5">
    <location>
        <begin position="85"/>
        <end position="103"/>
    </location>
</feature>
<dbReference type="RefSeq" id="WP_256120045.1">
    <property type="nucleotide sequence ID" value="NZ_WHSB02000012.1"/>
</dbReference>
<organism evidence="6 7">
    <name type="scientific">Shinella lacus</name>
    <dbReference type="NCBI Taxonomy" id="2654216"/>
    <lineage>
        <taxon>Bacteria</taxon>
        <taxon>Pseudomonadati</taxon>
        <taxon>Pseudomonadota</taxon>
        <taxon>Alphaproteobacteria</taxon>
        <taxon>Hyphomicrobiales</taxon>
        <taxon>Rhizobiaceae</taxon>
        <taxon>Shinella</taxon>
    </lineage>
</organism>
<proteinExistence type="predicted"/>
<evidence type="ECO:0000256" key="3">
    <source>
        <dbReference type="ARBA" id="ARBA00022989"/>
    </source>
</evidence>
<evidence type="ECO:0000256" key="1">
    <source>
        <dbReference type="ARBA" id="ARBA00004127"/>
    </source>
</evidence>
<dbReference type="Pfam" id="PF04191">
    <property type="entry name" value="PEMT"/>
    <property type="match status" value="1"/>
</dbReference>